<reference evidence="2" key="1">
    <citation type="submission" date="2021-01" db="EMBL/GenBank/DDBJ databases">
        <authorList>
            <person name="Corre E."/>
            <person name="Pelletier E."/>
            <person name="Niang G."/>
            <person name="Scheremetjew M."/>
            <person name="Finn R."/>
            <person name="Kale V."/>
            <person name="Holt S."/>
            <person name="Cochrane G."/>
            <person name="Meng A."/>
            <person name="Brown T."/>
            <person name="Cohen L."/>
        </authorList>
    </citation>
    <scope>NUCLEOTIDE SEQUENCE</scope>
    <source>
        <strain evidence="2">GSO104</strain>
    </source>
</reference>
<evidence type="ECO:0000313" key="2">
    <source>
        <dbReference type="EMBL" id="CAE4613975.1"/>
    </source>
</evidence>
<gene>
    <name evidence="2" type="ORF">DBRI00130_LOCUS18445</name>
</gene>
<dbReference type="AlphaFoldDB" id="A0A7S4RGP1"/>
<feature type="chain" id="PRO_5031544916" description="Secreted protein" evidence="1">
    <location>
        <begin position="17"/>
        <end position="103"/>
    </location>
</feature>
<name>A0A7S4RGP1_9STRA</name>
<protein>
    <recommendedName>
        <fullName evidence="3">Secreted protein</fullName>
    </recommendedName>
</protein>
<feature type="signal peptide" evidence="1">
    <location>
        <begin position="1"/>
        <end position="16"/>
    </location>
</feature>
<keyword evidence="1" id="KW-0732">Signal</keyword>
<organism evidence="2">
    <name type="scientific">Ditylum brightwellii</name>
    <dbReference type="NCBI Taxonomy" id="49249"/>
    <lineage>
        <taxon>Eukaryota</taxon>
        <taxon>Sar</taxon>
        <taxon>Stramenopiles</taxon>
        <taxon>Ochrophyta</taxon>
        <taxon>Bacillariophyta</taxon>
        <taxon>Mediophyceae</taxon>
        <taxon>Lithodesmiophycidae</taxon>
        <taxon>Lithodesmiales</taxon>
        <taxon>Lithodesmiaceae</taxon>
        <taxon>Ditylum</taxon>
    </lineage>
</organism>
<dbReference type="EMBL" id="HBNS01023327">
    <property type="protein sequence ID" value="CAE4613975.1"/>
    <property type="molecule type" value="Transcribed_RNA"/>
</dbReference>
<sequence length="103" mass="10886">MAVLLLSLSSLVMAVASSSSSSAHWSSAASSIKLSNEFTSIFLGGLLSCKISIMTKPKIMVPTSILLRSEARNCWMASMAAAASEPFSDVVSVILCSFFLVFD</sequence>
<proteinExistence type="predicted"/>
<accession>A0A7S4RGP1</accession>
<evidence type="ECO:0000256" key="1">
    <source>
        <dbReference type="SAM" id="SignalP"/>
    </source>
</evidence>
<evidence type="ECO:0008006" key="3">
    <source>
        <dbReference type="Google" id="ProtNLM"/>
    </source>
</evidence>